<evidence type="ECO:0000313" key="1">
    <source>
        <dbReference type="EMBL" id="OIN96811.1"/>
    </source>
</evidence>
<dbReference type="STRING" id="1817893.AUJ66_05210"/>
<organism evidence="1 2">
    <name type="scientific">Candidatus Desantisbacteria bacterium CG1_02_38_46</name>
    <dbReference type="NCBI Taxonomy" id="1817893"/>
    <lineage>
        <taxon>Bacteria</taxon>
        <taxon>Candidatus Desantisiibacteriota</taxon>
    </lineage>
</organism>
<protein>
    <submittedName>
        <fullName evidence="1">Uncharacterized protein</fullName>
    </submittedName>
</protein>
<name>A0A1J4SBP2_9BACT</name>
<accession>A0A1J4SBP2</accession>
<reference evidence="1 2" key="1">
    <citation type="journal article" date="2016" name="Environ. Microbiol.">
        <title>Genomic resolution of a cold subsurface aquifer community provides metabolic insights for novel microbes adapted to high CO concentrations.</title>
        <authorList>
            <person name="Probst A.J."/>
            <person name="Castelle C.J."/>
            <person name="Singh A."/>
            <person name="Brown C.T."/>
            <person name="Anantharaman K."/>
            <person name="Sharon I."/>
            <person name="Hug L.A."/>
            <person name="Burstein D."/>
            <person name="Emerson J.B."/>
            <person name="Thomas B.C."/>
            <person name="Banfield J.F."/>
        </authorList>
    </citation>
    <scope>NUCLEOTIDE SEQUENCE [LARGE SCALE GENOMIC DNA]</scope>
    <source>
        <strain evidence="1">CG1_02_38_46</strain>
    </source>
</reference>
<dbReference type="EMBL" id="MNUO01000077">
    <property type="protein sequence ID" value="OIN96811.1"/>
    <property type="molecule type" value="Genomic_DNA"/>
</dbReference>
<comment type="caution">
    <text evidence="1">The sequence shown here is derived from an EMBL/GenBank/DDBJ whole genome shotgun (WGS) entry which is preliminary data.</text>
</comment>
<dbReference type="AlphaFoldDB" id="A0A1J4SBP2"/>
<gene>
    <name evidence="1" type="ORF">AUJ66_05210</name>
</gene>
<evidence type="ECO:0000313" key="2">
    <source>
        <dbReference type="Proteomes" id="UP000182278"/>
    </source>
</evidence>
<proteinExistence type="predicted"/>
<sequence>MKRKKTNDALPIESSEESSDLPDLYRMKLCSMHVQKGSDGSGTKQIISWEVAKPCRGERCPASDLCDYERGSRCRVENTYLRSVAAVIYRNFITVLDEPTLMRIGLHLMPIYQNLCRLKIVEIGVVDAVMTDDKGKPFINPVYKEMREHIKLLEQTWRSLGLSDYFIEAELPDIKFDDDVRPPERAMKLRNRVVRKVVAVGE</sequence>
<dbReference type="Proteomes" id="UP000182278">
    <property type="component" value="Unassembled WGS sequence"/>
</dbReference>